<feature type="compositionally biased region" description="Low complexity" evidence="1">
    <location>
        <begin position="584"/>
        <end position="593"/>
    </location>
</feature>
<feature type="domain" description="SPIN-DOC-like zinc-finger" evidence="2">
    <location>
        <begin position="1487"/>
        <end position="1549"/>
    </location>
</feature>
<evidence type="ECO:0000256" key="1">
    <source>
        <dbReference type="SAM" id="MobiDB-lite"/>
    </source>
</evidence>
<feature type="region of interest" description="Disordered" evidence="1">
    <location>
        <begin position="230"/>
        <end position="262"/>
    </location>
</feature>
<feature type="region of interest" description="Disordered" evidence="1">
    <location>
        <begin position="100"/>
        <end position="132"/>
    </location>
</feature>
<feature type="compositionally biased region" description="Pro residues" evidence="1">
    <location>
        <begin position="846"/>
        <end position="855"/>
    </location>
</feature>
<dbReference type="Pfam" id="PF18658">
    <property type="entry name" value="zf-C2H2_12"/>
    <property type="match status" value="1"/>
</dbReference>
<feature type="region of interest" description="Disordered" evidence="1">
    <location>
        <begin position="318"/>
        <end position="341"/>
    </location>
</feature>
<feature type="compositionally biased region" description="Polar residues" evidence="1">
    <location>
        <begin position="230"/>
        <end position="239"/>
    </location>
</feature>
<feature type="compositionally biased region" description="Low complexity" evidence="1">
    <location>
        <begin position="820"/>
        <end position="832"/>
    </location>
</feature>
<organism evidence="3 4">
    <name type="scientific">Coilia grayii</name>
    <name type="common">Gray's grenadier anchovy</name>
    <dbReference type="NCBI Taxonomy" id="363190"/>
    <lineage>
        <taxon>Eukaryota</taxon>
        <taxon>Metazoa</taxon>
        <taxon>Chordata</taxon>
        <taxon>Craniata</taxon>
        <taxon>Vertebrata</taxon>
        <taxon>Euteleostomi</taxon>
        <taxon>Actinopterygii</taxon>
        <taxon>Neopterygii</taxon>
        <taxon>Teleostei</taxon>
        <taxon>Clupei</taxon>
        <taxon>Clupeiformes</taxon>
        <taxon>Clupeoidei</taxon>
        <taxon>Engraulidae</taxon>
        <taxon>Coilinae</taxon>
        <taxon>Coilia</taxon>
    </lineage>
</organism>
<protein>
    <recommendedName>
        <fullName evidence="2">SPIN-DOC-like zinc-finger domain-containing protein</fullName>
    </recommendedName>
</protein>
<dbReference type="InterPro" id="IPR052675">
    <property type="entry name" value="ZnF_transloc-Spindlin_int"/>
</dbReference>
<evidence type="ECO:0000313" key="4">
    <source>
        <dbReference type="Proteomes" id="UP001591681"/>
    </source>
</evidence>
<dbReference type="InterPro" id="IPR040647">
    <property type="entry name" value="SPIN-DOC_Znf-C2H2"/>
</dbReference>
<comment type="caution">
    <text evidence="3">The sequence shown here is derived from an EMBL/GenBank/DDBJ whole genome shotgun (WGS) entry which is preliminary data.</text>
</comment>
<evidence type="ECO:0000313" key="3">
    <source>
        <dbReference type="EMBL" id="KAL2079323.1"/>
    </source>
</evidence>
<dbReference type="PANTHER" id="PTHR34589">
    <property type="entry name" value="SIMILAR TO RIKEN CDNA 2700081O15"/>
    <property type="match status" value="1"/>
</dbReference>
<evidence type="ECO:0000259" key="2">
    <source>
        <dbReference type="Pfam" id="PF18658"/>
    </source>
</evidence>
<feature type="region of interest" description="Disordered" evidence="1">
    <location>
        <begin position="1211"/>
        <end position="1281"/>
    </location>
</feature>
<reference evidence="3 4" key="1">
    <citation type="submission" date="2024-09" db="EMBL/GenBank/DDBJ databases">
        <title>A chromosome-level genome assembly of Gray's grenadier anchovy, Coilia grayii.</title>
        <authorList>
            <person name="Fu Z."/>
        </authorList>
    </citation>
    <scope>NUCLEOTIDE SEQUENCE [LARGE SCALE GENOMIC DNA]</scope>
    <source>
        <strain evidence="3">G4</strain>
        <tissue evidence="3">Muscle</tissue>
    </source>
</reference>
<accession>A0ABD1J0B6</accession>
<feature type="compositionally biased region" description="Polar residues" evidence="1">
    <location>
        <begin position="807"/>
        <end position="819"/>
    </location>
</feature>
<sequence>MMATAKGCRTQRYRPACEYDNATLAKKREYWRTKKREQRAKVAAVKKKLGVENAVVCDARRNVLGAHVQNAASRPTLLNSDGSYQTNPCDSSESSVFTPCRSEQGAKTGGSEALTSGACVPGSSRNLQNASTGQKARWFHNIKLNRVLPKFPDRPGASQGSAESCRKMVRMSTTGPSFASNSPAKSNGSLLNTHAPVPAVRVTVHPATTVNHRPPNRRVATNKSFLCNQSLSPKGSSGLNDHKRPQVGAQSPHKAVPPSVTTKVGISVKRCPPEVRSVNTKTTPRALGTKIARPLGQTPETEEERAAKRREVWRLKKREQRANKAAKLAKERERMSRTNVPPKQVARPTCVDLNTPSQWKQGHTRQAVHQPRLPAPPMQRQNHTLTLPGPGSGPGLRPISKSTNTALTKTPPLSNCITIDPGPPSVVVKTGGLKQSRAYFTPSTATATCAVSNNMNLGPGVSYASRVVTGAQFSHAARSIVRPKMQTNKFVRTQRFLAQRNTWMSFSSFRENPEETAEEKMARKREYWRIKKREQRARLSTEVKAKLRERDSLLRRVKRYQSILEEMRRARAANQKGQHPPRGNSVTNTNTSTGAPLEPIGGFIKEDGTVTISIPTPSSVPPSAVGTKAGAEKVFTSNPLPSPIPRGHVSTSRGGGGFSCHVNVNPPPLQRRAVQMKNTHPGRVSVQTPPKLVCIRPRGVSNNHQNKFTGQMPGMTKIAVSASNSGQSMIHATTNLRRVGSVARPVGRAPVAVQPNPNQALTEEQRIAQRREYWRIKKREQRAKRAARLRQGLLRGRALAAKRRRQNQIPEPSPSTGSQTTTTTTTTTTTITPPAVTVNNSSCTLPTPPSMPTPLPEEKVKQEQDLSLQEDVSAPLEQPVCSDIKPSLTLPAETQSEVEPSGGTDTQATTLLAVASMKKLLEESLCTVESADTPETTANIKVEAPLCKTEEDLLPVEPSVMPDIKQDPTLEPVKESVEADMPASICFSAEITHLQTNENSGCNSPPPLSHFPPLNPQCSQEIPPPTYAPSCPDPLTSSAAATPTSFCSPQQSPTCTQTLTALASPQTMQGQCHTGTTLRPSCAMKTLNQQAPGLQKQHEAQASDDGSILQRKREYWRFMKRQQRARKAQEKRGIPSRKLGTKTHQAPNFVSVAQRPLESSYRNPSLPLNKPLPTACALQSRTHLAPVNPSPSLHVVRPPAPDVHRQQNLRQYGLPPSDRSLATQRSPQARCAPRADISSLPSCRHAPPPPPVGSREVPPPPMQQRAAPPVPSGETTGGPLLLVESSQRDPLAPGHVPGVRRWSLQVQSVKSAHPPASLAHPSATTHHHSSEPVSPMGPPLTTTNNNRWPAKHVDALGPHKRTQGAVEDDDEVMRRKREYWRVKKKEQRARKAAREKGLGQVTTMAPPPPWEPVLPTTQNQLPHNVQSQGSKQWFKEETDVASSSSMDTDLGYLGMPSHAEPMTDKAELAFQKYHDDDADCAGPISVDAWRSRYLMDYDPVNQLLVCMVCGEQQYSYSPEGARAHIEEAHPETLSLGQQQRQRLQDAWDQQVAQREQFFTSQLQQHAMPHTETVAEVEVTVDMDDSSESMYSKSAKTKNMRKF</sequence>
<dbReference type="EMBL" id="JBHFQA010000022">
    <property type="protein sequence ID" value="KAL2079323.1"/>
    <property type="molecule type" value="Genomic_DNA"/>
</dbReference>
<feature type="region of interest" description="Disordered" evidence="1">
    <location>
        <begin position="1154"/>
        <end position="1173"/>
    </location>
</feature>
<gene>
    <name evidence="3" type="ORF">ACEWY4_025067</name>
</gene>
<feature type="region of interest" description="Disordered" evidence="1">
    <location>
        <begin position="1311"/>
        <end position="1339"/>
    </location>
</feature>
<feature type="compositionally biased region" description="Low complexity" evidence="1">
    <location>
        <begin position="1311"/>
        <end position="1324"/>
    </location>
</feature>
<dbReference type="Proteomes" id="UP001591681">
    <property type="component" value="Unassembled WGS sequence"/>
</dbReference>
<proteinExistence type="predicted"/>
<feature type="region of interest" description="Disordered" evidence="1">
    <location>
        <begin position="572"/>
        <end position="596"/>
    </location>
</feature>
<feature type="region of interest" description="Disordered" evidence="1">
    <location>
        <begin position="1383"/>
        <end position="1408"/>
    </location>
</feature>
<feature type="compositionally biased region" description="Pro residues" evidence="1">
    <location>
        <begin position="1246"/>
        <end position="1262"/>
    </location>
</feature>
<name>A0ABD1J0B6_9TELE</name>
<dbReference type="PANTHER" id="PTHR34589:SF2">
    <property type="entry name" value="ZINC FINGER TRANSLOCATION-ASSOCIATED PROTEIN"/>
    <property type="match status" value="1"/>
</dbReference>
<feature type="region of interest" description="Disordered" evidence="1">
    <location>
        <begin position="796"/>
        <end position="867"/>
    </location>
</feature>
<keyword evidence="4" id="KW-1185">Reference proteome</keyword>
<feature type="compositionally biased region" description="Polar residues" evidence="1">
    <location>
        <begin position="123"/>
        <end position="132"/>
    </location>
</feature>